<keyword evidence="4 8" id="KW-0812">Transmembrane</keyword>
<name>A0A141CKC7_9BILA</name>
<feature type="transmembrane region" description="Helical" evidence="9">
    <location>
        <begin position="160"/>
        <end position="177"/>
    </location>
</feature>
<dbReference type="EMBL" id="KP899749">
    <property type="protein sequence ID" value="AKS03973.1"/>
    <property type="molecule type" value="Genomic_DNA"/>
</dbReference>
<evidence type="ECO:0000256" key="4">
    <source>
        <dbReference type="ARBA" id="ARBA00022692"/>
    </source>
</evidence>
<dbReference type="GO" id="GO:0005739">
    <property type="term" value="C:mitochondrion"/>
    <property type="evidence" value="ECO:0007669"/>
    <property type="project" value="TreeGrafter"/>
</dbReference>
<dbReference type="InterPro" id="IPR033945">
    <property type="entry name" value="Cyt_c_oxase_su3_dom"/>
</dbReference>
<dbReference type="CDD" id="cd01665">
    <property type="entry name" value="Cyt_c_Oxidase_III"/>
    <property type="match status" value="1"/>
</dbReference>
<dbReference type="GO" id="GO:0016020">
    <property type="term" value="C:membrane"/>
    <property type="evidence" value="ECO:0007669"/>
    <property type="project" value="UniProtKB-SubCell"/>
</dbReference>
<dbReference type="SUPFAM" id="SSF81452">
    <property type="entry name" value="Cytochrome c oxidase subunit III-like"/>
    <property type="match status" value="1"/>
</dbReference>
<evidence type="ECO:0000256" key="1">
    <source>
        <dbReference type="ARBA" id="ARBA00004141"/>
    </source>
</evidence>
<evidence type="ECO:0000256" key="8">
    <source>
        <dbReference type="RuleBase" id="RU003375"/>
    </source>
</evidence>
<evidence type="ECO:0000256" key="2">
    <source>
        <dbReference type="ARBA" id="ARBA00010581"/>
    </source>
</evidence>
<dbReference type="InterPro" id="IPR024791">
    <property type="entry name" value="Cyt_c/ubiquinol_Oxase_su3"/>
</dbReference>
<dbReference type="PANTHER" id="PTHR11403:SF7">
    <property type="entry name" value="CYTOCHROME C OXIDASE SUBUNIT 3"/>
    <property type="match status" value="1"/>
</dbReference>
<organism evidence="11">
    <name type="scientific">Spadella cephaloptera</name>
    <dbReference type="NCBI Taxonomy" id="52888"/>
    <lineage>
        <taxon>Eukaryota</taxon>
        <taxon>Metazoa</taxon>
        <taxon>Spiralia</taxon>
        <taxon>Gnathifera</taxon>
        <taxon>Chaetognatha</taxon>
        <taxon>Sagittoidea</taxon>
        <taxon>Phragmophora</taxon>
        <taxon>Spadellidae</taxon>
        <taxon>Spadella</taxon>
    </lineage>
</organism>
<feature type="domain" description="Heme-copper oxidase subunit III family profile" evidence="10">
    <location>
        <begin position="2"/>
        <end position="260"/>
    </location>
</feature>
<feature type="transmembrane region" description="Helical" evidence="9">
    <location>
        <begin position="197"/>
        <end position="219"/>
    </location>
</feature>
<evidence type="ECO:0000256" key="6">
    <source>
        <dbReference type="ARBA" id="ARBA00022989"/>
    </source>
</evidence>
<evidence type="ECO:0000256" key="9">
    <source>
        <dbReference type="SAM" id="Phobius"/>
    </source>
</evidence>
<comment type="similarity">
    <text evidence="2 8">Belongs to the cytochrome c oxidase subunit 3 family.</text>
</comment>
<comment type="subcellular location">
    <subcellularLocation>
        <location evidence="1">Membrane</location>
        <topology evidence="1">Multi-pass membrane protein</topology>
    </subcellularLocation>
</comment>
<feature type="transmembrane region" description="Helical" evidence="9">
    <location>
        <begin position="239"/>
        <end position="259"/>
    </location>
</feature>
<dbReference type="Gene3D" id="1.20.120.80">
    <property type="entry name" value="Cytochrome c oxidase, subunit III, four-helix bundle"/>
    <property type="match status" value="1"/>
</dbReference>
<evidence type="ECO:0000256" key="3">
    <source>
        <dbReference type="ARBA" id="ARBA00015944"/>
    </source>
</evidence>
<dbReference type="AlphaFoldDB" id="A0A141CKC7"/>
<dbReference type="Pfam" id="PF00510">
    <property type="entry name" value="COX3"/>
    <property type="match status" value="1"/>
</dbReference>
<protein>
    <recommendedName>
        <fullName evidence="3 8">Cytochrome c oxidase subunit 3</fullName>
    </recommendedName>
</protein>
<feature type="transmembrane region" description="Helical" evidence="9">
    <location>
        <begin position="128"/>
        <end position="148"/>
    </location>
</feature>
<dbReference type="InterPro" id="IPR013833">
    <property type="entry name" value="Cyt_c_oxidase_su3_a-hlx"/>
</dbReference>
<evidence type="ECO:0000256" key="5">
    <source>
        <dbReference type="ARBA" id="ARBA00022967"/>
    </source>
</evidence>
<keyword evidence="8 11" id="KW-0496">Mitochondrion</keyword>
<feature type="transmembrane region" description="Helical" evidence="9">
    <location>
        <begin position="78"/>
        <end position="101"/>
    </location>
</feature>
<comment type="function">
    <text evidence="8">Component of the cytochrome c oxidase, the last enzyme in the mitochondrial electron transport chain which drives oxidative phosphorylation. The respiratory chain contains 3 multisubunit complexes succinate dehydrogenase (complex II, CII), ubiquinol-cytochrome c oxidoreductase (cytochrome b-c1 complex, complex III, CIII) and cytochrome c oxidase (complex IV, CIV), that cooperate to transfer electrons derived from NADH and succinate to molecular oxygen, creating an electrochemical gradient over the inner membrane that drives transmembrane transport and the ATP synthase. Cytochrome c oxidase is the component of the respiratory chain that catalyzes the reduction of oxygen to water. Electrons originating from reduced cytochrome c in the intermembrane space (IMS) are transferred via the dinuclear copper A center (CU(A)) of subunit 2 and heme A of subunit 1 to the active site in subunit 1, a binuclear center (BNC) formed by heme A3 and copper B (CU(B)). The BNC reduces molecular oxygen to 2 water molecules using 4 electrons from cytochrome c in the IMS and 4 protons from the mitochondrial matrix.</text>
</comment>
<dbReference type="Gene3D" id="1.10.287.70">
    <property type="match status" value="1"/>
</dbReference>
<evidence type="ECO:0000256" key="7">
    <source>
        <dbReference type="ARBA" id="ARBA00023136"/>
    </source>
</evidence>
<keyword evidence="7 9" id="KW-0472">Membrane</keyword>
<dbReference type="PROSITE" id="PS50253">
    <property type="entry name" value="COX3"/>
    <property type="match status" value="1"/>
</dbReference>
<dbReference type="InterPro" id="IPR000298">
    <property type="entry name" value="Cyt_c_oxidase-like_su3"/>
</dbReference>
<dbReference type="PANTHER" id="PTHR11403">
    <property type="entry name" value="CYTOCHROME C OXIDASE SUBUNIT III"/>
    <property type="match status" value="1"/>
</dbReference>
<evidence type="ECO:0000313" key="11">
    <source>
        <dbReference type="EMBL" id="AKS03973.1"/>
    </source>
</evidence>
<gene>
    <name evidence="11" type="primary">COX3</name>
</gene>
<sequence>MTKHAFHIVDPSPWPYTSSISALMLVSSLCGWIHNFTSCWLIIMSMILLAMSMIQWWRDITREATFLGKHTEKVQLGLRYGMILFITSEVFFFFVFFWAFFYSSLSPNIEVGSQWPPTGIIAMNPFDIPLLNTMVLLSSGATITWAHMSMMENNWMETNLSLKMTIMLGVYFTVMQLSEYVMAQFSIADSVYGSTFFIATGFHGLHVVIGTIFIIVMYVRHFNFHFSKDHHFGFEASAWYWHFVDVIWLFLFICIYWWGYFFNKLKES</sequence>
<evidence type="ECO:0000259" key="10">
    <source>
        <dbReference type="PROSITE" id="PS50253"/>
    </source>
</evidence>
<keyword evidence="6 9" id="KW-1133">Transmembrane helix</keyword>
<feature type="transmembrane region" description="Helical" evidence="9">
    <location>
        <begin position="40"/>
        <end position="57"/>
    </location>
</feature>
<dbReference type="InterPro" id="IPR035973">
    <property type="entry name" value="Cyt_c_oxidase_su3-like_sf"/>
</dbReference>
<accession>A0A141CKC7</accession>
<dbReference type="FunFam" id="1.20.120.80:FF:000002">
    <property type="entry name" value="Cytochrome c oxidase subunit 3"/>
    <property type="match status" value="1"/>
</dbReference>
<proteinExistence type="inferred from homology"/>
<dbReference type="GO" id="GO:0004129">
    <property type="term" value="F:cytochrome-c oxidase activity"/>
    <property type="evidence" value="ECO:0007669"/>
    <property type="project" value="InterPro"/>
</dbReference>
<keyword evidence="5" id="KW-1278">Translocase</keyword>
<dbReference type="GO" id="GO:0006123">
    <property type="term" value="P:mitochondrial electron transport, cytochrome c to oxygen"/>
    <property type="evidence" value="ECO:0007669"/>
    <property type="project" value="TreeGrafter"/>
</dbReference>
<reference evidence="11" key="1">
    <citation type="submission" date="2015-03" db="EMBL/GenBank/DDBJ databases">
        <title>Mitochondrial variation in chaetognaths.</title>
        <authorList>
            <person name="Marletaz F."/>
            <person name="Le Parco Y."/>
            <person name="Liu S."/>
            <person name="Peijnenburg K."/>
        </authorList>
    </citation>
    <scope>NUCLEOTIDE SEQUENCE</scope>
    <source>
        <strain evidence="11">SOR-3</strain>
    </source>
</reference>
<geneLocation type="mitochondrion" evidence="11"/>